<organism evidence="2 3">
    <name type="scientific">Microbacterium esteraromaticum</name>
    <dbReference type="NCBI Taxonomy" id="57043"/>
    <lineage>
        <taxon>Bacteria</taxon>
        <taxon>Bacillati</taxon>
        <taxon>Actinomycetota</taxon>
        <taxon>Actinomycetes</taxon>
        <taxon>Micrococcales</taxon>
        <taxon>Microbacteriaceae</taxon>
        <taxon>Microbacterium</taxon>
    </lineage>
</organism>
<dbReference type="RefSeq" id="WP_087132617.1">
    <property type="nucleotide sequence ID" value="NZ_FUKO01000033.1"/>
</dbReference>
<accession>A0A1R4KHN3</accession>
<evidence type="ECO:0000256" key="1">
    <source>
        <dbReference type="SAM" id="MobiDB-lite"/>
    </source>
</evidence>
<name>A0A1R4KHN3_9MICO</name>
<feature type="compositionally biased region" description="Basic and acidic residues" evidence="1">
    <location>
        <begin position="132"/>
        <end position="141"/>
    </location>
</feature>
<feature type="region of interest" description="Disordered" evidence="1">
    <location>
        <begin position="132"/>
        <end position="152"/>
    </location>
</feature>
<keyword evidence="3" id="KW-1185">Reference proteome</keyword>
<dbReference type="EMBL" id="FUKO01000033">
    <property type="protein sequence ID" value="SJN43573.1"/>
    <property type="molecule type" value="Genomic_DNA"/>
</dbReference>
<proteinExistence type="predicted"/>
<feature type="region of interest" description="Disordered" evidence="1">
    <location>
        <begin position="1"/>
        <end position="31"/>
    </location>
</feature>
<dbReference type="Proteomes" id="UP000196320">
    <property type="component" value="Unassembled WGS sequence"/>
</dbReference>
<evidence type="ECO:0000313" key="3">
    <source>
        <dbReference type="Proteomes" id="UP000196320"/>
    </source>
</evidence>
<gene>
    <name evidence="2" type="ORF">FM104_12745</name>
</gene>
<evidence type="ECO:0000313" key="2">
    <source>
        <dbReference type="EMBL" id="SJN43573.1"/>
    </source>
</evidence>
<protein>
    <submittedName>
        <fullName evidence="2">Uncharacterized protein</fullName>
    </submittedName>
</protein>
<dbReference type="AlphaFoldDB" id="A0A1R4KHN3"/>
<sequence>MIIRQQRGAPGGHGGEFAPHHRSDPLGSLGEPTLDTIARASASGVQVVYERDPRTGRIRIVVLALDEELSAQDGAEAWVEEGHVLTRTPATVDLERIAPVIASQAAELGAAADRNEAIAWFLAEREDHKDPFLTRGERGRGGEMPAHAIPLG</sequence>
<reference evidence="2 3" key="1">
    <citation type="submission" date="2017-02" db="EMBL/GenBank/DDBJ databases">
        <authorList>
            <person name="Peterson S.W."/>
        </authorList>
    </citation>
    <scope>NUCLEOTIDE SEQUENCE [LARGE SCALE GENOMIC DNA]</scope>
    <source>
        <strain evidence="2 3">B Mb 05.01</strain>
    </source>
</reference>